<sequence length="778" mass="85810">MSSEEIIDPTKQSDFSVRRILFHLVLPGLALVLSVLAIVVIGMHSYNTTRTGVRTLTHELLDAVQRYISQEVSDYIMPASAGNIVASGMIEHVPVAVQKRVFFSYGSAMLHNIPQIESFYLADARGNFTMIARTKDRKNIEQTTLEGTQGHKVFHHIYYNNDGVQIGEASDPAGEYDPRLRPWYKVTEHKDAVQWTQPYLFPSSGQFIMTSALRFKGIDSQTVVFATNISLNELSGFLDRMKVGKTGNAIILDTEGRVIAGRHLMKLAKEADWDPAKMVLNAKTSPILAMGFDHYRVRGFGPRSFTVDGKPYVTMTSPLKNSSESWVLLLSAPESDFSNFARQSSKQSLQFAAVIIVFSLILAGLLARQVRRTDRTDRLLVAQQRQVAREAASVQQISSTPHLFDDPSEPLVLTEQLADITGARRVSVWRFLHDGSAMICEDSYDSKQDTHSGGFEMFRQDMEEFFKALEDGENFSVDDATGDTRTTQFERLVMREIGTERVVVHPARGAGEVVGAIVLEDASSVGHLLYFVDLISSIVAVRFASLYGDRTTGFNDADTGKIIAGDNDVPQVVSGLKPHFDTVLNADSKAALAETSGVYHHVAVLVVVFTDPVLHNDTETVELLQLIDRLACEVQRIATEQQLFAVKIAGHRMICTAGCTDAEDPTALLRIANAALSMREAFMAALAGANLEPVFTMGLDYGAAFGREVGHEPKVFNLWGQTVSVAELMAQGAAGAGTVQVTERVYTVLRDRYLFRSRGTFFAPHLGLSRAYILAAHR</sequence>
<gene>
    <name evidence="3" type="ORF">OQ497_07910</name>
</gene>
<feature type="transmembrane region" description="Helical" evidence="1">
    <location>
        <begin position="20"/>
        <end position="46"/>
    </location>
</feature>
<proteinExistence type="predicted"/>
<keyword evidence="4" id="KW-1185">Reference proteome</keyword>
<reference evidence="3 4" key="1">
    <citation type="submission" date="2022-11" db="EMBL/GenBank/DDBJ databases">
        <title>Genome sequencing of Acetobacter type strain.</title>
        <authorList>
            <person name="Heo J."/>
            <person name="Lee D."/>
            <person name="Han B.-H."/>
            <person name="Hong S.-B."/>
            <person name="Kwon S.-W."/>
        </authorList>
    </citation>
    <scope>NUCLEOTIDE SEQUENCE [LARGE SCALE GENOMIC DNA]</scope>
    <source>
        <strain evidence="3 4">KACC 21253</strain>
    </source>
</reference>
<keyword evidence="1" id="KW-0472">Membrane</keyword>
<evidence type="ECO:0000259" key="2">
    <source>
        <dbReference type="PROSITE" id="PS50125"/>
    </source>
</evidence>
<dbReference type="InterPro" id="IPR029787">
    <property type="entry name" value="Nucleotide_cyclase"/>
</dbReference>
<protein>
    <submittedName>
        <fullName evidence="3">GAF domain-containing protein</fullName>
    </submittedName>
</protein>
<keyword evidence="1" id="KW-1133">Transmembrane helix</keyword>
<evidence type="ECO:0000313" key="3">
    <source>
        <dbReference type="EMBL" id="MCX2563878.1"/>
    </source>
</evidence>
<dbReference type="SUPFAM" id="SSF55781">
    <property type="entry name" value="GAF domain-like"/>
    <property type="match status" value="1"/>
</dbReference>
<dbReference type="Proteomes" id="UP001301152">
    <property type="component" value="Unassembled WGS sequence"/>
</dbReference>
<dbReference type="Pfam" id="PF00211">
    <property type="entry name" value="Guanylate_cyc"/>
    <property type="match status" value="1"/>
</dbReference>
<dbReference type="InterPro" id="IPR003018">
    <property type="entry name" value="GAF"/>
</dbReference>
<dbReference type="SUPFAM" id="SSF55073">
    <property type="entry name" value="Nucleotide cyclase"/>
    <property type="match status" value="1"/>
</dbReference>
<name>A0ABT3QF27_9PROT</name>
<dbReference type="Pfam" id="PF01590">
    <property type="entry name" value="GAF"/>
    <property type="match status" value="1"/>
</dbReference>
<feature type="domain" description="Guanylate cyclase" evidence="2">
    <location>
        <begin position="606"/>
        <end position="730"/>
    </location>
</feature>
<dbReference type="PROSITE" id="PS50125">
    <property type="entry name" value="GUANYLATE_CYCLASE_2"/>
    <property type="match status" value="1"/>
</dbReference>
<dbReference type="Gene3D" id="3.30.450.20">
    <property type="entry name" value="PAS domain"/>
    <property type="match status" value="2"/>
</dbReference>
<evidence type="ECO:0000256" key="1">
    <source>
        <dbReference type="SAM" id="Phobius"/>
    </source>
</evidence>
<feature type="transmembrane region" description="Helical" evidence="1">
    <location>
        <begin position="349"/>
        <end position="367"/>
    </location>
</feature>
<dbReference type="InterPro" id="IPR029016">
    <property type="entry name" value="GAF-like_dom_sf"/>
</dbReference>
<dbReference type="Gene3D" id="3.30.450.40">
    <property type="match status" value="1"/>
</dbReference>
<dbReference type="EMBL" id="JAPIUZ010000003">
    <property type="protein sequence ID" value="MCX2563878.1"/>
    <property type="molecule type" value="Genomic_DNA"/>
</dbReference>
<evidence type="ECO:0000313" key="4">
    <source>
        <dbReference type="Proteomes" id="UP001301152"/>
    </source>
</evidence>
<dbReference type="InterPro" id="IPR001054">
    <property type="entry name" value="A/G_cyclase"/>
</dbReference>
<dbReference type="RefSeq" id="WP_173559581.1">
    <property type="nucleotide sequence ID" value="NZ_JAPIUZ010000003.1"/>
</dbReference>
<organism evidence="3 4">
    <name type="scientific">Acetobacter thailandicus</name>
    <dbReference type="NCBI Taxonomy" id="1502842"/>
    <lineage>
        <taxon>Bacteria</taxon>
        <taxon>Pseudomonadati</taxon>
        <taxon>Pseudomonadota</taxon>
        <taxon>Alphaproteobacteria</taxon>
        <taxon>Acetobacterales</taxon>
        <taxon>Acetobacteraceae</taxon>
        <taxon>Acetobacter</taxon>
    </lineage>
</organism>
<dbReference type="Gene3D" id="3.30.70.1230">
    <property type="entry name" value="Nucleotide cyclase"/>
    <property type="match status" value="1"/>
</dbReference>
<comment type="caution">
    <text evidence="3">The sequence shown here is derived from an EMBL/GenBank/DDBJ whole genome shotgun (WGS) entry which is preliminary data.</text>
</comment>
<accession>A0ABT3QF27</accession>
<keyword evidence="1" id="KW-0812">Transmembrane</keyword>